<keyword evidence="1" id="KW-1133">Transmembrane helix</keyword>
<proteinExistence type="predicted"/>
<organism evidence="2 3">
    <name type="scientific">Planomonospora venezuelensis</name>
    <dbReference type="NCBI Taxonomy" id="1999"/>
    <lineage>
        <taxon>Bacteria</taxon>
        <taxon>Bacillati</taxon>
        <taxon>Actinomycetota</taxon>
        <taxon>Actinomycetes</taxon>
        <taxon>Streptosporangiales</taxon>
        <taxon>Streptosporangiaceae</taxon>
        <taxon>Planomonospora</taxon>
    </lineage>
</organism>
<comment type="caution">
    <text evidence="2">The sequence shown here is derived from an EMBL/GenBank/DDBJ whole genome shotgun (WGS) entry which is preliminary data.</text>
</comment>
<dbReference type="EMBL" id="JACHJJ010000024">
    <property type="protein sequence ID" value="MBB5966484.1"/>
    <property type="molecule type" value="Genomic_DNA"/>
</dbReference>
<keyword evidence="1" id="KW-0812">Transmembrane</keyword>
<name>A0A841DDJ2_PLAVE</name>
<dbReference type="Proteomes" id="UP000562352">
    <property type="component" value="Unassembled WGS sequence"/>
</dbReference>
<sequence>MGGITLGDVLPIILAVILVLIPVVCSWGVAKILRTKTEHRVKRISLAMGKNLSLEIECYEVPDPSRPNLETTIGEPRETELQ</sequence>
<gene>
    <name evidence="2" type="ORF">FHS22_005776</name>
</gene>
<accession>A0A841DDJ2</accession>
<dbReference type="AlphaFoldDB" id="A0A841DDJ2"/>
<protein>
    <submittedName>
        <fullName evidence="2">Uncharacterized protein</fullName>
    </submittedName>
</protein>
<evidence type="ECO:0000313" key="2">
    <source>
        <dbReference type="EMBL" id="MBB5966484.1"/>
    </source>
</evidence>
<evidence type="ECO:0000256" key="1">
    <source>
        <dbReference type="SAM" id="Phobius"/>
    </source>
</evidence>
<evidence type="ECO:0000313" key="3">
    <source>
        <dbReference type="Proteomes" id="UP000562352"/>
    </source>
</evidence>
<keyword evidence="1" id="KW-0472">Membrane</keyword>
<keyword evidence="3" id="KW-1185">Reference proteome</keyword>
<feature type="transmembrane region" description="Helical" evidence="1">
    <location>
        <begin position="12"/>
        <end position="33"/>
    </location>
</feature>
<reference evidence="2 3" key="1">
    <citation type="submission" date="2020-08" db="EMBL/GenBank/DDBJ databases">
        <title>Genomic Encyclopedia of Type Strains, Phase III (KMG-III): the genomes of soil and plant-associated and newly described type strains.</title>
        <authorList>
            <person name="Whitman W."/>
        </authorList>
    </citation>
    <scope>NUCLEOTIDE SEQUENCE [LARGE SCALE GENOMIC DNA]</scope>
    <source>
        <strain evidence="2 3">CECT 3303</strain>
    </source>
</reference>